<evidence type="ECO:0000256" key="1">
    <source>
        <dbReference type="ARBA" id="ARBA00023235"/>
    </source>
</evidence>
<dbReference type="RefSeq" id="WP_039408518.1">
    <property type="nucleotide sequence ID" value="NZ_CP010310.2"/>
</dbReference>
<evidence type="ECO:0000313" key="4">
    <source>
        <dbReference type="EMBL" id="SUA90122.1"/>
    </source>
</evidence>
<feature type="domain" description="4-oxalocrotonate tautomerase-like" evidence="2">
    <location>
        <begin position="2"/>
        <end position="61"/>
    </location>
</feature>
<reference evidence="4 6" key="3">
    <citation type="submission" date="2018-06" db="EMBL/GenBank/DDBJ databases">
        <authorList>
            <consortium name="Pathogen Informatics"/>
            <person name="Doyle S."/>
        </authorList>
    </citation>
    <scope>NUCLEOTIDE SEQUENCE [LARGE SCALE GENOMIC DNA]</scope>
    <source>
        <strain evidence="4 6">NCTC13159</strain>
    </source>
</reference>
<evidence type="ECO:0000313" key="3">
    <source>
        <dbReference type="EMBL" id="AJC21200.1"/>
    </source>
</evidence>
<reference evidence="3" key="2">
    <citation type="submission" date="2016-11" db="EMBL/GenBank/DDBJ databases">
        <title>Complete Genome Sequencing of Pandoraea pulmonicola DSM 16583.</title>
        <authorList>
            <person name="Chan K.-G."/>
        </authorList>
    </citation>
    <scope>NUCLEOTIDE SEQUENCE</scope>
    <source>
        <strain evidence="3">DSM 16583</strain>
    </source>
</reference>
<dbReference type="AlphaFoldDB" id="A0AAJ4ZB50"/>
<sequence length="77" mass="8378">MPVVTLKLLKGAFSQEKTQQMMDGVTDAIAATAGEYIRPHTVVIVEEVSDGLYSSGGHKVTLKTIDALRAREEKSMK</sequence>
<dbReference type="EMBL" id="UGSJ01000001">
    <property type="protein sequence ID" value="SUA90122.1"/>
    <property type="molecule type" value="Genomic_DNA"/>
</dbReference>
<dbReference type="InterPro" id="IPR004370">
    <property type="entry name" value="4-OT-like_dom"/>
</dbReference>
<dbReference type="SUPFAM" id="SSF55331">
    <property type="entry name" value="Tautomerase/MIF"/>
    <property type="match status" value="1"/>
</dbReference>
<evidence type="ECO:0000259" key="2">
    <source>
        <dbReference type="Pfam" id="PF01361"/>
    </source>
</evidence>
<organism evidence="4 6">
    <name type="scientific">Pandoraea pulmonicola</name>
    <dbReference type="NCBI Taxonomy" id="93221"/>
    <lineage>
        <taxon>Bacteria</taxon>
        <taxon>Pseudomonadati</taxon>
        <taxon>Pseudomonadota</taxon>
        <taxon>Betaproteobacteria</taxon>
        <taxon>Burkholderiales</taxon>
        <taxon>Burkholderiaceae</taxon>
        <taxon>Pandoraea</taxon>
    </lineage>
</organism>
<dbReference type="InterPro" id="IPR014347">
    <property type="entry name" value="Tautomerase/MIF_sf"/>
</dbReference>
<keyword evidence="1" id="KW-0413">Isomerase</keyword>
<protein>
    <submittedName>
        <fullName evidence="4">4-oxalocrotonate tautomerase</fullName>
    </submittedName>
</protein>
<reference evidence="5" key="1">
    <citation type="submission" date="2014-12" db="EMBL/GenBank/DDBJ databases">
        <title>Complete Genome Sequencing of Pandoraea pulmonicola DSM 16583.</title>
        <authorList>
            <person name="Chan K.-G."/>
        </authorList>
    </citation>
    <scope>NUCLEOTIDE SEQUENCE [LARGE SCALE GENOMIC DNA]</scope>
    <source>
        <strain evidence="5">DSM 16583</strain>
    </source>
</reference>
<dbReference type="Gene3D" id="3.30.429.10">
    <property type="entry name" value="Macrophage Migration Inhibitory Factor"/>
    <property type="match status" value="1"/>
</dbReference>
<accession>A0AAJ4ZB50</accession>
<gene>
    <name evidence="4" type="ORF">NCTC13159_01601</name>
    <name evidence="3" type="ORF">RO07_13220</name>
</gene>
<name>A0AAJ4ZB50_PANPU</name>
<evidence type="ECO:0000313" key="5">
    <source>
        <dbReference type="Proteomes" id="UP000035086"/>
    </source>
</evidence>
<dbReference type="Proteomes" id="UP000254589">
    <property type="component" value="Unassembled WGS sequence"/>
</dbReference>
<dbReference type="EMBL" id="CP010310">
    <property type="protein sequence ID" value="AJC21200.1"/>
    <property type="molecule type" value="Genomic_DNA"/>
</dbReference>
<dbReference type="Proteomes" id="UP000035086">
    <property type="component" value="Chromosome"/>
</dbReference>
<dbReference type="GO" id="GO:0016853">
    <property type="term" value="F:isomerase activity"/>
    <property type="evidence" value="ECO:0007669"/>
    <property type="project" value="UniProtKB-KW"/>
</dbReference>
<evidence type="ECO:0000313" key="6">
    <source>
        <dbReference type="Proteomes" id="UP000254589"/>
    </source>
</evidence>
<keyword evidence="5" id="KW-1185">Reference proteome</keyword>
<dbReference type="KEGG" id="ppul:RO07_13220"/>
<proteinExistence type="predicted"/>
<dbReference type="Pfam" id="PF01361">
    <property type="entry name" value="Tautomerase"/>
    <property type="match status" value="1"/>
</dbReference>